<dbReference type="EMBL" id="JBHMCY010000012">
    <property type="protein sequence ID" value="MFB9462775.1"/>
    <property type="molecule type" value="Genomic_DNA"/>
</dbReference>
<reference evidence="2 3" key="1">
    <citation type="submission" date="2024-09" db="EMBL/GenBank/DDBJ databases">
        <authorList>
            <person name="Sun Q."/>
            <person name="Mori K."/>
        </authorList>
    </citation>
    <scope>NUCLEOTIDE SEQUENCE [LARGE SCALE GENOMIC DNA]</scope>
    <source>
        <strain evidence="2 3">JCM 6917</strain>
    </source>
</reference>
<dbReference type="RefSeq" id="WP_381344153.1">
    <property type="nucleotide sequence ID" value="NZ_JBHMCY010000012.1"/>
</dbReference>
<name>A0ABV5MXN7_9ACTN</name>
<proteinExistence type="predicted"/>
<keyword evidence="3" id="KW-1185">Reference proteome</keyword>
<organism evidence="2 3">
    <name type="scientific">Streptomyces cinereospinus</name>
    <dbReference type="NCBI Taxonomy" id="285561"/>
    <lineage>
        <taxon>Bacteria</taxon>
        <taxon>Bacillati</taxon>
        <taxon>Actinomycetota</taxon>
        <taxon>Actinomycetes</taxon>
        <taxon>Kitasatosporales</taxon>
        <taxon>Streptomycetaceae</taxon>
        <taxon>Streptomyces</taxon>
    </lineage>
</organism>
<protein>
    <submittedName>
        <fullName evidence="2">Uncharacterized protein</fullName>
    </submittedName>
</protein>
<feature type="compositionally biased region" description="Basic and acidic residues" evidence="1">
    <location>
        <begin position="12"/>
        <end position="25"/>
    </location>
</feature>
<sequence length="138" mass="15445">MRPPDSLGPVRVRLEVRDDRDRSDDPEPAGSVSRQMRAQVIRGSPRFRPGIDGADGLGRTVETFRLEPGDQTRLATDPTLRPTWYEGADGEQRWREQCRDAPVRLWTVCEADGHRPWRFTREVAPGEARTPGGPTAGA</sequence>
<comment type="caution">
    <text evidence="2">The sequence shown here is derived from an EMBL/GenBank/DDBJ whole genome shotgun (WGS) entry which is preliminary data.</text>
</comment>
<evidence type="ECO:0000256" key="1">
    <source>
        <dbReference type="SAM" id="MobiDB-lite"/>
    </source>
</evidence>
<evidence type="ECO:0000313" key="2">
    <source>
        <dbReference type="EMBL" id="MFB9462775.1"/>
    </source>
</evidence>
<accession>A0ABV5MXN7</accession>
<feature type="region of interest" description="Disordered" evidence="1">
    <location>
        <begin position="1"/>
        <end position="37"/>
    </location>
</feature>
<dbReference type="Proteomes" id="UP001589709">
    <property type="component" value="Unassembled WGS sequence"/>
</dbReference>
<evidence type="ECO:0000313" key="3">
    <source>
        <dbReference type="Proteomes" id="UP001589709"/>
    </source>
</evidence>
<gene>
    <name evidence="2" type="ORF">ACFF45_08660</name>
</gene>